<dbReference type="PANTHER" id="PTHR42880">
    <property type="entry name" value="HOMOCITRATE SYNTHASE"/>
    <property type="match status" value="1"/>
</dbReference>
<evidence type="ECO:0000259" key="2">
    <source>
        <dbReference type="PROSITE" id="PS50991"/>
    </source>
</evidence>
<dbReference type="PANTHER" id="PTHR42880:SF1">
    <property type="entry name" value="ISOPROPYLMALATE_HOMOCITRATE_CITRAMALATE SYNTHASE FAMILY PROTEIN"/>
    <property type="match status" value="1"/>
</dbReference>
<evidence type="ECO:0000256" key="1">
    <source>
        <dbReference type="ARBA" id="ARBA00022679"/>
    </source>
</evidence>
<dbReference type="EMBL" id="UINC01064319">
    <property type="protein sequence ID" value="SVB92869.1"/>
    <property type="molecule type" value="Genomic_DNA"/>
</dbReference>
<evidence type="ECO:0000313" key="3">
    <source>
        <dbReference type="EMBL" id="SVB92869.1"/>
    </source>
</evidence>
<name>A0A382I0K7_9ZZZZ</name>
<dbReference type="Pfam" id="PF00682">
    <property type="entry name" value="HMGL-like"/>
    <property type="match status" value="1"/>
</dbReference>
<gene>
    <name evidence="3" type="ORF">METZ01_LOCUS245723</name>
</gene>
<dbReference type="AlphaFoldDB" id="A0A382I0K7"/>
<reference evidence="3" key="1">
    <citation type="submission" date="2018-05" db="EMBL/GenBank/DDBJ databases">
        <authorList>
            <person name="Lanie J.A."/>
            <person name="Ng W.-L."/>
            <person name="Kazmierczak K.M."/>
            <person name="Andrzejewski T.M."/>
            <person name="Davidsen T.M."/>
            <person name="Wayne K.J."/>
            <person name="Tettelin H."/>
            <person name="Glass J.I."/>
            <person name="Rusch D."/>
            <person name="Podicherti R."/>
            <person name="Tsui H.-C.T."/>
            <person name="Winkler M.E."/>
        </authorList>
    </citation>
    <scope>NUCLEOTIDE SEQUENCE</scope>
</reference>
<organism evidence="3">
    <name type="scientific">marine metagenome</name>
    <dbReference type="NCBI Taxonomy" id="408172"/>
    <lineage>
        <taxon>unclassified sequences</taxon>
        <taxon>metagenomes</taxon>
        <taxon>ecological metagenomes</taxon>
    </lineage>
</organism>
<accession>A0A382I0K7</accession>
<feature type="domain" description="Pyruvate carboxyltransferase" evidence="2">
    <location>
        <begin position="27"/>
        <end position="277"/>
    </location>
</feature>
<dbReference type="PROSITE" id="PS50991">
    <property type="entry name" value="PYR_CT"/>
    <property type="match status" value="1"/>
</dbReference>
<proteinExistence type="predicted"/>
<dbReference type="InterPro" id="IPR000891">
    <property type="entry name" value="PYR_CT"/>
</dbReference>
<dbReference type="InterPro" id="IPR013785">
    <property type="entry name" value="Aldolase_TIM"/>
</dbReference>
<sequence length="280" mass="30058">MQTLTKFSSPYNWLSSSNLPLKKSDRIQIHDLTLEADAEEMAGVTISGTNKIAIASALSELGVDRLSILGNSPMPSEGEITSARKLIGLDLPVRLDAFVKTAAEIKLAKEIGLWGVEILVGVNDRLLTSGNGRHHILERCKSLTGYAKELGLHTCLFGGDATRTSEDFLEEVVTTLESYYDEFTIADSSGTISPYGLQYLTERVGTWTKKPLKVHLHNHTSMAIANALAAVVGGVETIQTTVNGVGELTGLVPLEEFAVASEIHLGVSTGLELSGLHELS</sequence>
<protein>
    <recommendedName>
        <fullName evidence="2">Pyruvate carboxyltransferase domain-containing protein</fullName>
    </recommendedName>
</protein>
<keyword evidence="1" id="KW-0808">Transferase</keyword>
<feature type="non-terminal residue" evidence="3">
    <location>
        <position position="280"/>
    </location>
</feature>
<dbReference type="Gene3D" id="3.20.20.70">
    <property type="entry name" value="Aldolase class I"/>
    <property type="match status" value="1"/>
</dbReference>
<dbReference type="SUPFAM" id="SSF51569">
    <property type="entry name" value="Aldolase"/>
    <property type="match status" value="1"/>
</dbReference>
<dbReference type="GO" id="GO:0016740">
    <property type="term" value="F:transferase activity"/>
    <property type="evidence" value="ECO:0007669"/>
    <property type="project" value="UniProtKB-KW"/>
</dbReference>